<dbReference type="Pfam" id="PF17132">
    <property type="entry name" value="Glyco_hydro_106"/>
    <property type="match status" value="1"/>
</dbReference>
<dbReference type="PANTHER" id="PTHR36848:SF2">
    <property type="entry name" value="SECRETED PROTEIN"/>
    <property type="match status" value="1"/>
</dbReference>
<organism evidence="1 2">
    <name type="scientific">Colletotrichum noveboracense</name>
    <dbReference type="NCBI Taxonomy" id="2664923"/>
    <lineage>
        <taxon>Eukaryota</taxon>
        <taxon>Fungi</taxon>
        <taxon>Dikarya</taxon>
        <taxon>Ascomycota</taxon>
        <taxon>Pezizomycotina</taxon>
        <taxon>Sordariomycetes</taxon>
        <taxon>Hypocreomycetidae</taxon>
        <taxon>Glomerellales</taxon>
        <taxon>Glomerellaceae</taxon>
        <taxon>Colletotrichum</taxon>
        <taxon>Colletotrichum gloeosporioides species complex</taxon>
    </lineage>
</organism>
<name>A0A9W4WDF3_9PEZI</name>
<proteinExistence type="predicted"/>
<gene>
    <name evidence="1" type="ORF">CGXH109_LOCUS111452</name>
</gene>
<evidence type="ECO:0000313" key="1">
    <source>
        <dbReference type="EMBL" id="CAI0651883.1"/>
    </source>
</evidence>
<keyword evidence="2" id="KW-1185">Reference proteome</keyword>
<accession>A0A9W4WDF3</accession>
<dbReference type="PANTHER" id="PTHR36848">
    <property type="entry name" value="DNA-BINDING PROTEIN (PUTATIVE SECRETED PROTEIN)-RELATED"/>
    <property type="match status" value="1"/>
</dbReference>
<comment type="caution">
    <text evidence="1">The sequence shown here is derived from an EMBL/GenBank/DDBJ whole genome shotgun (WGS) entry which is preliminary data.</text>
</comment>
<dbReference type="EMBL" id="CAMGZC010001190">
    <property type="protein sequence ID" value="CAI0651883.1"/>
    <property type="molecule type" value="Genomic_DNA"/>
</dbReference>
<evidence type="ECO:0000313" key="2">
    <source>
        <dbReference type="Proteomes" id="UP001152533"/>
    </source>
</evidence>
<dbReference type="Proteomes" id="UP001152533">
    <property type="component" value="Unassembled WGS sequence"/>
</dbReference>
<feature type="non-terminal residue" evidence="1">
    <location>
        <position position="1686"/>
    </location>
</feature>
<protein>
    <recommendedName>
        <fullName evidence="3">F-box domain-containing protein</fullName>
    </recommendedName>
</protein>
<dbReference type="InterPro" id="IPR053161">
    <property type="entry name" value="Ulvan_degrading_GH"/>
</dbReference>
<reference evidence="1" key="1">
    <citation type="submission" date="2022-08" db="EMBL/GenBank/DDBJ databases">
        <authorList>
            <person name="Giroux E."/>
            <person name="Giroux E."/>
        </authorList>
    </citation>
    <scope>NUCLEOTIDE SEQUENCE</scope>
    <source>
        <strain evidence="1">H1091258</strain>
    </source>
</reference>
<dbReference type="SUPFAM" id="SSF52047">
    <property type="entry name" value="RNI-like"/>
    <property type="match status" value="1"/>
</dbReference>
<sequence length="1686" mass="188704">MALLGLPLELLQRIIKETIPESIENVAVTCTSLHNASKIYLDEHNRLRKRYKHFSYSTYTLLSQRGPRHTWKGHWDPVTQETGIEVQGATELIQEIVRNPVIPRYIETADLKGNVGMTDAPDDLVDEHPALHPIFPRIKDEDIIDRVRNLLNDSPYLAEAGVDSEAWLSGMLDDTSGHAEVLLLTLLTNVRELALPQSWDHIPGRNSGHLRYGEETPRSDRKIIWPVLDALVRRANNPTISEAGLSKLEVYRPFTGTGYECRNEMTVNTPFLAIKSVREAYIGGCIALDDGYTGMPFDPEYPEYSPCLERLDLVGCTFGPEEMRELLSHLPNLKCLHFAYETKWHGCGHNLDAGAMMNAIMECAGETLEELSMWMMVHYGTAGRTLVDMKGFKRLKSLHIDGLTLMGPEFDKVNEEYEVADAPDVCPLDEMAAPRALDLLPPSLEKFHFQTEPVGDHSRDSSDQLKKCLAALFDGFEEGRGERLPNLQEIVVEVVQDDMNQEMKEQLEGQVRHPVCWQDRAGGVEFLPFYNYGGQLGPPPVGVNWSTSGFGTPDFKTFIAGLEAHKESGLSMDFAIGPNQGQGVPAEPSNEGLQWDLFAETQALTADGQFNGTIPGWGTGQLVSAVSAIVTSRTNVTINTTSIIGTAEIWWEELVLRNGSLNDITSMISPTGELSINLSNNSSNASDYELFFFYETLSGHKNLAFASNRTETVWDNGSYVVDHFSSKGAEVVRDFWEQYIFVDNVKELLTEVGNYGWEDSMEILSNTSWTRTLPERFEKLFGYDLRPYLPLIIFNNNNINLQNDAPCHTRCFLRTYDKGQGYINDYRAALADGYQEYVTTLANWTHSLGLSLSSQVSYNLPMDMEASIPFVDAPERESLQFHDNLDGYRQFSGPANLARKTVISNELGAVFGSAYRFTIPDLLFAMNRAVAGGVNQFVIHGQSYSGNYPQTTWPGYTAFRYYVSDLYSPKRPDWDHGLQAGLDHMGRVQHIQQTGVPRTDVAFYNKQTATDPNMSTLYTSDDLIFKGWSYNYLSPDNFALPQAYVGDNLLAPQDARYQALVVLGSQNLTSSGLLKLTEFAEAGLPIIIAGGSPGEYPTENKASDVSFSFDTSLQKLLNISSVYQVAEGEIAEKLEGLGLKPRVGVKTNGTWHTTWHQEPSGNISCAYVFSDAEYSNGELIVQSGGIPYFFDAWTGAREPVLYYTTEGSTTTIPLTLAGNQTKIIGFSSSCLEDVVTPELHFTKLSGNVLGYRADDQGIVVHAAAYADPTTLTLSTGENFCYSTNAASSFELTSWDLVLEDWEAPEDIHHTSGVGYYFANFTWPPNPSAETNASVGAYIQFSPALNSITLEVNGARVHPLDPTHPVADISTYLVEGDNHVLAIVPSTMWNYLRSILGDIKNLGATPFGPGETLSVDMIPKTENGLVGVVNIIPYEALRLKMTPITVFEDPWPKDKAKIPLETVSLKHFELIEIFMKLIPHFQKDEEGQILREALVYSEWRYINYIRFLHLKGFSAYDCPPPWDVALICLSGHRCELTPWQNVEDLAEVFNRQVAFWKALLKARSSDPDFASRQRLAASLGDYERFIKLHGVPPTMKKAPYKDIWKLDMDALPVRGAIMSEPRNREFVPPNLMVDFLWHTHRLYPASYWVWSFTTAGRLIDYELMASAEAAERTLRETDHEWKKRNGT</sequence>
<evidence type="ECO:0008006" key="3">
    <source>
        <dbReference type="Google" id="ProtNLM"/>
    </source>
</evidence>